<name>A0A3G6RJY9_CHRLC</name>
<gene>
    <name evidence="2" type="ORF">C1637_18465</name>
    <name evidence="1" type="ORF">EG342_23970</name>
</gene>
<evidence type="ECO:0000313" key="4">
    <source>
        <dbReference type="Proteomes" id="UP000279972"/>
    </source>
</evidence>
<sequence>MNVPIYILIIKTTSFKSKIWTYACDKKGEGFFFYPCKCPCKCPSRRILKEMISYDQVEKIKKTPVKTGVF</sequence>
<dbReference type="KEGG" id="clac:EG342_23970"/>
<evidence type="ECO:0000313" key="1">
    <source>
        <dbReference type="EMBL" id="AZA84766.1"/>
    </source>
</evidence>
<dbReference type="EMBL" id="PPEH01000008">
    <property type="protein sequence ID" value="PNW12137.1"/>
    <property type="molecule type" value="Genomic_DNA"/>
</dbReference>
<proteinExistence type="predicted"/>
<evidence type="ECO:0000313" key="3">
    <source>
        <dbReference type="Proteomes" id="UP000236262"/>
    </source>
</evidence>
<dbReference type="Proteomes" id="UP000279972">
    <property type="component" value="Chromosome"/>
</dbReference>
<dbReference type="AlphaFoldDB" id="A0A3G6RJY9"/>
<dbReference type="EMBL" id="CP033924">
    <property type="protein sequence ID" value="AZA84766.1"/>
    <property type="molecule type" value="Genomic_DNA"/>
</dbReference>
<protein>
    <submittedName>
        <fullName evidence="2">Uncharacterized protein</fullName>
    </submittedName>
</protein>
<dbReference type="Proteomes" id="UP000236262">
    <property type="component" value="Unassembled WGS sequence"/>
</dbReference>
<evidence type="ECO:0000313" key="2">
    <source>
        <dbReference type="EMBL" id="PNW12137.1"/>
    </source>
</evidence>
<organism evidence="2 3">
    <name type="scientific">Chryseobacterium lactis</name>
    <dbReference type="NCBI Taxonomy" id="1241981"/>
    <lineage>
        <taxon>Bacteria</taxon>
        <taxon>Pseudomonadati</taxon>
        <taxon>Bacteroidota</taxon>
        <taxon>Flavobacteriia</taxon>
        <taxon>Flavobacteriales</taxon>
        <taxon>Weeksellaceae</taxon>
        <taxon>Chryseobacterium group</taxon>
        <taxon>Chryseobacterium</taxon>
    </lineage>
</organism>
<accession>A0A3G6RJY9</accession>
<keyword evidence="4" id="KW-1185">Reference proteome</keyword>
<reference evidence="2 3" key="1">
    <citation type="submission" date="2018-01" db="EMBL/GenBank/DDBJ databases">
        <title>Draft genome sequences of Chryseobacterium lactis NCTC11390, Chryseobacterium oncorhynchi 701B-08, and Chryseobacterium viscerum 687B-08.</title>
        <authorList>
            <person name="Jeong J.-J."/>
            <person name="Lee Y.J."/>
            <person name="Park B."/>
            <person name="Choi I.-G."/>
            <person name="Kim K.D."/>
        </authorList>
    </citation>
    <scope>NUCLEOTIDE SEQUENCE [LARGE SCALE GENOMIC DNA]</scope>
    <source>
        <strain evidence="2 3">NCTC11390</strain>
    </source>
</reference>
<reference evidence="1 4" key="2">
    <citation type="submission" date="2018-11" db="EMBL/GenBank/DDBJ databases">
        <title>Proposal to divide the Flavobacteriaceae and reorganize its genera based on Amino Acid Identity values calculated from whole genome sequences.</title>
        <authorList>
            <person name="Nicholson A.C."/>
            <person name="Gulvik C.A."/>
            <person name="Whitney A.M."/>
            <person name="Humrighouse B.W."/>
            <person name="Bell M."/>
            <person name="Holmes B."/>
            <person name="Steigerwalt A.G."/>
            <person name="Villarma A."/>
            <person name="Sheth M."/>
            <person name="Batra D."/>
            <person name="Pryor J."/>
            <person name="Bernardet J.-F."/>
            <person name="Hugo C."/>
            <person name="Kampfer P."/>
            <person name="Newman J."/>
            <person name="McQuiston J.R."/>
        </authorList>
    </citation>
    <scope>NUCLEOTIDE SEQUENCE [LARGE SCALE GENOMIC DNA]</scope>
    <source>
        <strain evidence="1 4">KC_1864</strain>
    </source>
</reference>